<name>A0A5N6ZFU7_9EURO</name>
<proteinExistence type="predicted"/>
<evidence type="ECO:0000313" key="2">
    <source>
        <dbReference type="Proteomes" id="UP000327118"/>
    </source>
</evidence>
<dbReference type="Proteomes" id="UP000327118">
    <property type="component" value="Unassembled WGS sequence"/>
</dbReference>
<protein>
    <submittedName>
        <fullName evidence="1">Uncharacterized protein</fullName>
    </submittedName>
</protein>
<organism evidence="1 2">
    <name type="scientific">Aspergillus coremiiformis</name>
    <dbReference type="NCBI Taxonomy" id="138285"/>
    <lineage>
        <taxon>Eukaryota</taxon>
        <taxon>Fungi</taxon>
        <taxon>Dikarya</taxon>
        <taxon>Ascomycota</taxon>
        <taxon>Pezizomycotina</taxon>
        <taxon>Eurotiomycetes</taxon>
        <taxon>Eurotiomycetidae</taxon>
        <taxon>Eurotiales</taxon>
        <taxon>Aspergillaceae</taxon>
        <taxon>Aspergillus</taxon>
        <taxon>Aspergillus subgen. Circumdati</taxon>
    </lineage>
</organism>
<accession>A0A5N6ZFU7</accession>
<gene>
    <name evidence="1" type="ORF">BDV28DRAFT_127167</name>
</gene>
<dbReference type="EMBL" id="ML739039">
    <property type="protein sequence ID" value="KAE8356365.1"/>
    <property type="molecule type" value="Genomic_DNA"/>
</dbReference>
<sequence length="59" mass="6614">MGVTRDNEGAIISGRHMYVHGIKHRVHVFTRCWMRAARIPGYSTAAASAPYVCPRTCRP</sequence>
<evidence type="ECO:0000313" key="1">
    <source>
        <dbReference type="EMBL" id="KAE8356365.1"/>
    </source>
</evidence>
<dbReference type="AlphaFoldDB" id="A0A5N6ZFU7"/>
<keyword evidence="2" id="KW-1185">Reference proteome</keyword>
<reference evidence="2" key="1">
    <citation type="submission" date="2019-04" db="EMBL/GenBank/DDBJ databases">
        <title>Friends and foes A comparative genomics studyof 23 Aspergillus species from section Flavi.</title>
        <authorList>
            <consortium name="DOE Joint Genome Institute"/>
            <person name="Kjaerbolling I."/>
            <person name="Vesth T."/>
            <person name="Frisvad J.C."/>
            <person name="Nybo J.L."/>
            <person name="Theobald S."/>
            <person name="Kildgaard S."/>
            <person name="Isbrandt T."/>
            <person name="Kuo A."/>
            <person name="Sato A."/>
            <person name="Lyhne E.K."/>
            <person name="Kogle M.E."/>
            <person name="Wiebenga A."/>
            <person name="Kun R.S."/>
            <person name="Lubbers R.J."/>
            <person name="Makela M.R."/>
            <person name="Barry K."/>
            <person name="Chovatia M."/>
            <person name="Clum A."/>
            <person name="Daum C."/>
            <person name="Haridas S."/>
            <person name="He G."/>
            <person name="LaButti K."/>
            <person name="Lipzen A."/>
            <person name="Mondo S."/>
            <person name="Riley R."/>
            <person name="Salamov A."/>
            <person name="Simmons B.A."/>
            <person name="Magnuson J.K."/>
            <person name="Henrissat B."/>
            <person name="Mortensen U.H."/>
            <person name="Larsen T.O."/>
            <person name="Devries R.P."/>
            <person name="Grigoriev I.V."/>
            <person name="Machida M."/>
            <person name="Baker S.E."/>
            <person name="Andersen M.R."/>
        </authorList>
    </citation>
    <scope>NUCLEOTIDE SEQUENCE [LARGE SCALE GENOMIC DNA]</scope>
    <source>
        <strain evidence="2">CBS 553.77</strain>
    </source>
</reference>